<evidence type="ECO:0000256" key="10">
    <source>
        <dbReference type="SAM" id="Phobius"/>
    </source>
</evidence>
<dbReference type="PANTHER" id="PTHR23500">
    <property type="entry name" value="SOLUTE CARRIER FAMILY 2, FACILITATED GLUCOSE TRANSPORTER"/>
    <property type="match status" value="1"/>
</dbReference>
<accession>A0ABC9CCM0</accession>
<evidence type="ECO:0000313" key="13">
    <source>
        <dbReference type="Proteomes" id="UP001497457"/>
    </source>
</evidence>
<evidence type="ECO:0000256" key="5">
    <source>
        <dbReference type="ARBA" id="ARBA00022692"/>
    </source>
</evidence>
<evidence type="ECO:0000256" key="7">
    <source>
        <dbReference type="ARBA" id="ARBA00022989"/>
    </source>
</evidence>
<dbReference type="NCBIfam" id="TIGR00879">
    <property type="entry name" value="SP"/>
    <property type="match status" value="1"/>
</dbReference>
<feature type="transmembrane region" description="Helical" evidence="10">
    <location>
        <begin position="12"/>
        <end position="37"/>
    </location>
</feature>
<dbReference type="InterPro" id="IPR045262">
    <property type="entry name" value="STP/PLT_plant"/>
</dbReference>
<keyword evidence="8 10" id="KW-0472">Membrane</keyword>
<dbReference type="PROSITE" id="PS50850">
    <property type="entry name" value="MFS"/>
    <property type="match status" value="1"/>
</dbReference>
<evidence type="ECO:0000256" key="2">
    <source>
        <dbReference type="ARBA" id="ARBA00010992"/>
    </source>
</evidence>
<feature type="transmembrane region" description="Helical" evidence="10">
    <location>
        <begin position="281"/>
        <end position="307"/>
    </location>
</feature>
<evidence type="ECO:0000256" key="3">
    <source>
        <dbReference type="ARBA" id="ARBA00022448"/>
    </source>
</evidence>
<evidence type="ECO:0000256" key="8">
    <source>
        <dbReference type="ARBA" id="ARBA00023136"/>
    </source>
</evidence>
<dbReference type="EMBL" id="OZ075139">
    <property type="protein sequence ID" value="CAL5018683.1"/>
    <property type="molecule type" value="Genomic_DNA"/>
</dbReference>
<dbReference type="PRINTS" id="PR00171">
    <property type="entry name" value="SUGRTRNSPORT"/>
</dbReference>
<dbReference type="SUPFAM" id="SSF103473">
    <property type="entry name" value="MFS general substrate transporter"/>
    <property type="match status" value="1"/>
</dbReference>
<dbReference type="Pfam" id="PF00083">
    <property type="entry name" value="Sugar_tr"/>
    <property type="match status" value="1"/>
</dbReference>
<feature type="transmembrane region" description="Helical" evidence="10">
    <location>
        <begin position="450"/>
        <end position="471"/>
    </location>
</feature>
<keyword evidence="6" id="KW-0769">Symport</keyword>
<name>A0ABC9CCM0_9POAL</name>
<comment type="subcellular location">
    <subcellularLocation>
        <location evidence="1">Membrane</location>
        <topology evidence="1">Multi-pass membrane protein</topology>
    </subcellularLocation>
</comment>
<evidence type="ECO:0000259" key="11">
    <source>
        <dbReference type="PROSITE" id="PS50850"/>
    </source>
</evidence>
<organism evidence="12 13">
    <name type="scientific">Urochloa decumbens</name>
    <dbReference type="NCBI Taxonomy" id="240449"/>
    <lineage>
        <taxon>Eukaryota</taxon>
        <taxon>Viridiplantae</taxon>
        <taxon>Streptophyta</taxon>
        <taxon>Embryophyta</taxon>
        <taxon>Tracheophyta</taxon>
        <taxon>Spermatophyta</taxon>
        <taxon>Magnoliopsida</taxon>
        <taxon>Liliopsida</taxon>
        <taxon>Poales</taxon>
        <taxon>Poaceae</taxon>
        <taxon>PACMAD clade</taxon>
        <taxon>Panicoideae</taxon>
        <taxon>Panicodae</taxon>
        <taxon>Paniceae</taxon>
        <taxon>Melinidinae</taxon>
        <taxon>Urochloa</taxon>
    </lineage>
</organism>
<keyword evidence="3 9" id="KW-0813">Transport</keyword>
<feature type="transmembrane region" description="Helical" evidence="10">
    <location>
        <begin position="168"/>
        <end position="189"/>
    </location>
</feature>
<protein>
    <recommendedName>
        <fullName evidence="11">Major facilitator superfamily (MFS) profile domain-containing protein</fullName>
    </recommendedName>
</protein>
<feature type="domain" description="Major facilitator superfamily (MFS) profile" evidence="11">
    <location>
        <begin position="24"/>
        <end position="475"/>
    </location>
</feature>
<dbReference type="PROSITE" id="PS00217">
    <property type="entry name" value="SUGAR_TRANSPORT_2"/>
    <property type="match status" value="1"/>
</dbReference>
<dbReference type="PANTHER" id="PTHR23500:SF530">
    <property type="entry name" value="MAJOR FACILITATOR SUPERFAMILY (MFS) PROFILE DOMAIN-CONTAINING PROTEIN"/>
    <property type="match status" value="1"/>
</dbReference>
<dbReference type="CDD" id="cd17361">
    <property type="entry name" value="MFS_STP"/>
    <property type="match status" value="1"/>
</dbReference>
<dbReference type="FunFam" id="1.20.1250.20:FF:000002">
    <property type="entry name" value="Sugar transport protein 13"/>
    <property type="match status" value="1"/>
</dbReference>
<feature type="transmembrane region" description="Helical" evidence="10">
    <location>
        <begin position="319"/>
        <end position="340"/>
    </location>
</feature>
<dbReference type="InterPro" id="IPR003663">
    <property type="entry name" value="Sugar/inositol_transpt"/>
</dbReference>
<keyword evidence="5 10" id="KW-0812">Transmembrane</keyword>
<evidence type="ECO:0000313" key="12">
    <source>
        <dbReference type="EMBL" id="CAL5018683.1"/>
    </source>
</evidence>
<reference evidence="13" key="1">
    <citation type="submission" date="2024-06" db="EMBL/GenBank/DDBJ databases">
        <authorList>
            <person name="Ryan C."/>
        </authorList>
    </citation>
    <scope>NUCLEOTIDE SEQUENCE [LARGE SCALE GENOMIC DNA]</scope>
</reference>
<dbReference type="InterPro" id="IPR036259">
    <property type="entry name" value="MFS_trans_sf"/>
</dbReference>
<dbReference type="InterPro" id="IPR005828">
    <property type="entry name" value="MFS_sugar_transport-like"/>
</dbReference>
<feature type="transmembrane region" description="Helical" evidence="10">
    <location>
        <begin position="109"/>
        <end position="128"/>
    </location>
</feature>
<dbReference type="AlphaFoldDB" id="A0ABC9CCM0"/>
<evidence type="ECO:0000256" key="4">
    <source>
        <dbReference type="ARBA" id="ARBA00022597"/>
    </source>
</evidence>
<keyword evidence="13" id="KW-1185">Reference proteome</keyword>
<feature type="transmembrane region" description="Helical" evidence="10">
    <location>
        <begin position="380"/>
        <end position="400"/>
    </location>
</feature>
<feature type="transmembrane region" description="Helical" evidence="10">
    <location>
        <begin position="347"/>
        <end position="368"/>
    </location>
</feature>
<proteinExistence type="inferred from homology"/>
<comment type="similarity">
    <text evidence="2 9">Belongs to the major facilitator superfamily. Sugar transporter (TC 2.A.1.1) family.</text>
</comment>
<gene>
    <name evidence="12" type="ORF">URODEC1_LOCUS74326</name>
</gene>
<sequence>MSSMAEGGREHSYSGGLTISVVAICLMAASCGLLFGYHVGVAGGVTQMESFLRKFFPEVLSSMKTAKRDAYCKYDNQLLTAFTSSMYIASSLSSLVAGRVTRRIGRQAVMLIGGILFLTGSIINAAAISVTMLIIGQMMLGLGVGFTTQAAPLYLAETSPARWRGAFTIAYHIFVCTGSVVASIVNYLTNPIPKWGWRISLGVAAVPASIVTVGALLVTDSPTSLVLRGKMDEARTSLQWIRGSDVNIEVEFKDIVSAVEKACQNEEGALKKLRSKCYRPCTVMMVAIPVFFQFTGMVVVFVFAPVLFRTVGFNSEKAILGSALINLVILFAVVISTFIVDCFGRRFLFLAGGISMMLCQVLVSWILAEHLGKHNAVTMARNYAVAVLVLMCLYTFSLGLSWDSLKWVILSEIHPVDTRSVGQAISMSIAFVIYFVQAQVFTTLLCHLKFGIFLFFAGCVMTMTAFIAAFLPETKGVPLEALQAVWARHWYWRRFIVQDAKHELDQSG</sequence>
<dbReference type="InterPro" id="IPR020846">
    <property type="entry name" value="MFS_dom"/>
</dbReference>
<dbReference type="Gene3D" id="1.20.1250.20">
    <property type="entry name" value="MFS general substrate transporter like domains"/>
    <property type="match status" value="1"/>
</dbReference>
<feature type="transmembrane region" description="Helical" evidence="10">
    <location>
        <begin position="421"/>
        <end position="444"/>
    </location>
</feature>
<dbReference type="GO" id="GO:0016020">
    <property type="term" value="C:membrane"/>
    <property type="evidence" value="ECO:0007669"/>
    <property type="project" value="UniProtKB-SubCell"/>
</dbReference>
<feature type="transmembrane region" description="Helical" evidence="10">
    <location>
        <begin position="195"/>
        <end position="218"/>
    </location>
</feature>
<dbReference type="InterPro" id="IPR044778">
    <property type="entry name" value="MFS_STP/MST-like_plant"/>
</dbReference>
<reference evidence="12 13" key="2">
    <citation type="submission" date="2024-10" db="EMBL/GenBank/DDBJ databases">
        <authorList>
            <person name="Ryan C."/>
        </authorList>
    </citation>
    <scope>NUCLEOTIDE SEQUENCE [LARGE SCALE GENOMIC DNA]</scope>
</reference>
<dbReference type="GO" id="GO:0015293">
    <property type="term" value="F:symporter activity"/>
    <property type="evidence" value="ECO:0007669"/>
    <property type="project" value="UniProtKB-KW"/>
</dbReference>
<evidence type="ECO:0000256" key="1">
    <source>
        <dbReference type="ARBA" id="ARBA00004141"/>
    </source>
</evidence>
<feature type="transmembrane region" description="Helical" evidence="10">
    <location>
        <begin position="134"/>
        <end position="156"/>
    </location>
</feature>
<keyword evidence="7 10" id="KW-1133">Transmembrane helix</keyword>
<dbReference type="Proteomes" id="UP001497457">
    <property type="component" value="Chromosome 29rd"/>
</dbReference>
<evidence type="ECO:0000256" key="9">
    <source>
        <dbReference type="RuleBase" id="RU003346"/>
    </source>
</evidence>
<keyword evidence="4" id="KW-0762">Sugar transport</keyword>
<evidence type="ECO:0000256" key="6">
    <source>
        <dbReference type="ARBA" id="ARBA00022847"/>
    </source>
</evidence>
<dbReference type="InterPro" id="IPR005829">
    <property type="entry name" value="Sugar_transporter_CS"/>
</dbReference>